<dbReference type="SUPFAM" id="SSF55008">
    <property type="entry name" value="HMA, heavy metal-associated domain"/>
    <property type="match status" value="1"/>
</dbReference>
<feature type="domain" description="HMA" evidence="1">
    <location>
        <begin position="2"/>
        <end position="67"/>
    </location>
</feature>
<organism evidence="2 3">
    <name type="scientific">Ferrimicrobium acidiphilum</name>
    <dbReference type="NCBI Taxonomy" id="121039"/>
    <lineage>
        <taxon>Bacteria</taxon>
        <taxon>Bacillati</taxon>
        <taxon>Actinomycetota</taxon>
        <taxon>Acidimicrobiia</taxon>
        <taxon>Acidimicrobiales</taxon>
        <taxon>Acidimicrobiaceae</taxon>
        <taxon>Ferrimicrobium</taxon>
    </lineage>
</organism>
<evidence type="ECO:0000313" key="3">
    <source>
        <dbReference type="Proteomes" id="UP001560267"/>
    </source>
</evidence>
<name>A0ABV3Y6L7_9ACTN</name>
<reference evidence="2 3" key="1">
    <citation type="submission" date="2024-07" db="EMBL/GenBank/DDBJ databases">
        <title>Draft Genome Sequence of Ferrimicrobium acidiphilum Strain YE2023, Isolated from a Pulp of Bioleach Reactor.</title>
        <authorList>
            <person name="Elkina Y.A."/>
            <person name="Bulaeva A.G."/>
            <person name="Beletsky A.V."/>
            <person name="Mardanov A.V."/>
        </authorList>
    </citation>
    <scope>NUCLEOTIDE SEQUENCE [LARGE SCALE GENOMIC DNA]</scope>
    <source>
        <strain evidence="2 3">YE2023</strain>
    </source>
</reference>
<dbReference type="Pfam" id="PF00403">
    <property type="entry name" value="HMA"/>
    <property type="match status" value="1"/>
</dbReference>
<dbReference type="InterPro" id="IPR036163">
    <property type="entry name" value="HMA_dom_sf"/>
</dbReference>
<dbReference type="InterPro" id="IPR006121">
    <property type="entry name" value="HMA_dom"/>
</dbReference>
<gene>
    <name evidence="2" type="ORF">AB6A68_14145</name>
</gene>
<proteinExistence type="predicted"/>
<dbReference type="Gene3D" id="3.30.70.100">
    <property type="match status" value="1"/>
</dbReference>
<dbReference type="PROSITE" id="PS50846">
    <property type="entry name" value="HMA_2"/>
    <property type="match status" value="1"/>
</dbReference>
<dbReference type="CDD" id="cd00371">
    <property type="entry name" value="HMA"/>
    <property type="match status" value="1"/>
</dbReference>
<comment type="caution">
    <text evidence="2">The sequence shown here is derived from an EMBL/GenBank/DDBJ whole genome shotgun (WGS) entry which is preliminary data.</text>
</comment>
<dbReference type="RefSeq" id="WP_369085041.1">
    <property type="nucleotide sequence ID" value="NZ_JBFSHR010000137.1"/>
</dbReference>
<evidence type="ECO:0000313" key="2">
    <source>
        <dbReference type="EMBL" id="MEX6430955.1"/>
    </source>
</evidence>
<keyword evidence="3" id="KW-1185">Reference proteome</keyword>
<accession>A0ABV3Y6L7</accession>
<dbReference type="EMBL" id="JBFSHR010000137">
    <property type="protein sequence ID" value="MEX6430955.1"/>
    <property type="molecule type" value="Genomic_DNA"/>
</dbReference>
<dbReference type="Proteomes" id="UP001560267">
    <property type="component" value="Unassembled WGS sequence"/>
</dbReference>
<protein>
    <submittedName>
        <fullName evidence="2">Heavy-metal-associated domain-containing protein</fullName>
    </submittedName>
</protein>
<sequence length="68" mass="7268">MDEFVLTVTGMDCRACEERIERSVARAGGVRRVSADHVTDRVTVVVDRAGSETAVRAGITAAGFEVKS</sequence>
<evidence type="ECO:0000259" key="1">
    <source>
        <dbReference type="PROSITE" id="PS50846"/>
    </source>
</evidence>